<dbReference type="Proteomes" id="UP000000536">
    <property type="component" value="Chromosome"/>
</dbReference>
<dbReference type="EnsemblBacteria" id="BAD86370">
    <property type="protein sequence ID" value="BAD86370"/>
    <property type="gene ID" value="TK2181"/>
</dbReference>
<dbReference type="KEGG" id="tko:TK2181"/>
<dbReference type="InterPro" id="IPR028994">
    <property type="entry name" value="Integrin_alpha_N"/>
</dbReference>
<evidence type="ECO:0000313" key="3">
    <source>
        <dbReference type="Proteomes" id="UP000000536"/>
    </source>
</evidence>
<feature type="compositionally biased region" description="Low complexity" evidence="1">
    <location>
        <begin position="41"/>
        <end position="62"/>
    </location>
</feature>
<dbReference type="GeneID" id="78448721"/>
<sequence length="418" mass="45664">MSKFTGLLLILILLGAAYIYYTNPHIIEDLTKMKDSFPNGFDSGGTTTHSSGGSGFSETSSGNHSESFPGEKGWVDSDNDGRKDVYIGDDYAEVPTTNGSVLFVDRNKDGKIDAIYLDTTGDGSYDTAYLDEDYNGKTDTWRTTFNGVDSYAWDITGDGIPDVYDSNGDGKVDAWDTNSDGIIDERDVDYDGTPDLHDYDFDGVFDEFERNVTLYPPESANGTSGAFLCPDNKDDAYRLFVQAYNNVTSLQSSGASDEEIQEAYAKYQKARACYESFLTSTTSAASSSGMREIKTVTLDTEGTAGVKFSTGELKGYNEISDNVWEDVDLVAEPWCVEYPALLGHWIDLGEGNLDTLDPSEIPTSGYPTGEIAEEIKMGHVYVNLNSDGTLTAFELVSHEKTGDCSHRITIRYSNLGGS</sequence>
<dbReference type="PATRIC" id="fig|69014.16.peg.2136"/>
<evidence type="ECO:0000256" key="1">
    <source>
        <dbReference type="SAM" id="MobiDB-lite"/>
    </source>
</evidence>
<reference evidence="2 3" key="1">
    <citation type="journal article" date="2005" name="Genome Res.">
        <title>Complete genome sequence of the hyperthermophilic archaeon Thermococcus kodakaraensis KOD1 and comparison with Pyrococcus genomes.</title>
        <authorList>
            <person name="Fukui T."/>
            <person name="Atomi H."/>
            <person name="Kanai T."/>
            <person name="Matsumi R."/>
            <person name="Fujiwara S."/>
            <person name="Imanaka T."/>
        </authorList>
    </citation>
    <scope>NUCLEOTIDE SEQUENCE [LARGE SCALE GENOMIC DNA]</scope>
    <source>
        <strain evidence="3">ATCC BAA-918 / JCM 12380 / KOD1</strain>
    </source>
</reference>
<accession>Q5JHL0</accession>
<evidence type="ECO:0000313" key="2">
    <source>
        <dbReference type="EMBL" id="BAD86370.1"/>
    </source>
</evidence>
<keyword evidence="3" id="KW-1185">Reference proteome</keyword>
<proteinExistence type="predicted"/>
<protein>
    <submittedName>
        <fullName evidence="2">Predicted calcium-binding protein</fullName>
    </submittedName>
</protein>
<name>Q5JHL0_THEKO</name>
<dbReference type="STRING" id="69014.TK2181"/>
<organism evidence="2 3">
    <name type="scientific">Thermococcus kodakarensis (strain ATCC BAA-918 / JCM 12380 / KOD1)</name>
    <name type="common">Pyrococcus kodakaraensis (strain KOD1)</name>
    <dbReference type="NCBI Taxonomy" id="69014"/>
    <lineage>
        <taxon>Archaea</taxon>
        <taxon>Methanobacteriati</taxon>
        <taxon>Methanobacteriota</taxon>
        <taxon>Thermococci</taxon>
        <taxon>Thermococcales</taxon>
        <taxon>Thermococcaceae</taxon>
        <taxon>Thermococcus</taxon>
    </lineage>
</organism>
<feature type="region of interest" description="Disordered" evidence="1">
    <location>
        <begin position="41"/>
        <end position="79"/>
    </location>
</feature>
<dbReference type="RefSeq" id="WP_011251131.1">
    <property type="nucleotide sequence ID" value="NC_006624.1"/>
</dbReference>
<dbReference type="EMBL" id="AP006878">
    <property type="protein sequence ID" value="BAD86370.1"/>
    <property type="molecule type" value="Genomic_DNA"/>
</dbReference>
<gene>
    <name evidence="2" type="ordered locus">TK2181</name>
</gene>
<dbReference type="OrthoDB" id="102130at2157"/>
<dbReference type="eggNOG" id="arCOG07765">
    <property type="taxonomic scope" value="Archaea"/>
</dbReference>
<dbReference type="AlphaFoldDB" id="Q5JHL0"/>
<dbReference type="InParanoid" id="Q5JHL0"/>
<dbReference type="SUPFAM" id="SSF69318">
    <property type="entry name" value="Integrin alpha N-terminal domain"/>
    <property type="match status" value="1"/>
</dbReference>
<dbReference type="HOGENOM" id="CLU_057270_0_0_2"/>